<organism evidence="2 3">
    <name type="scientific">Heyndrickxia oleronia</name>
    <dbReference type="NCBI Taxonomy" id="38875"/>
    <lineage>
        <taxon>Bacteria</taxon>
        <taxon>Bacillati</taxon>
        <taxon>Bacillota</taxon>
        <taxon>Bacilli</taxon>
        <taxon>Bacillales</taxon>
        <taxon>Bacillaceae</taxon>
        <taxon>Heyndrickxia</taxon>
    </lineage>
</organism>
<reference evidence="2" key="1">
    <citation type="submission" date="2023-03" db="EMBL/GenBank/DDBJ databases">
        <title>Bacterial isolates from washroom surfaces on a university campus.</title>
        <authorList>
            <person name="Holman D.B."/>
            <person name="Gzyl K.E."/>
            <person name="Taheri A.E."/>
        </authorList>
    </citation>
    <scope>NUCLEOTIDE SEQUENCE</scope>
    <source>
        <strain evidence="2">RD03</strain>
    </source>
</reference>
<gene>
    <name evidence="2" type="ORF">P5X88_23720</name>
</gene>
<dbReference type="AlphaFoldDB" id="A0AAW6T3S3"/>
<name>A0AAW6T3S3_9BACI</name>
<feature type="coiled-coil region" evidence="1">
    <location>
        <begin position="62"/>
        <end position="89"/>
    </location>
</feature>
<evidence type="ECO:0000313" key="2">
    <source>
        <dbReference type="EMBL" id="MDH5163949.1"/>
    </source>
</evidence>
<proteinExistence type="predicted"/>
<keyword evidence="1" id="KW-0175">Coiled coil</keyword>
<dbReference type="Proteomes" id="UP001159179">
    <property type="component" value="Unassembled WGS sequence"/>
</dbReference>
<protein>
    <submittedName>
        <fullName evidence="2">Uncharacterized protein</fullName>
    </submittedName>
</protein>
<comment type="caution">
    <text evidence="2">The sequence shown here is derived from an EMBL/GenBank/DDBJ whole genome shotgun (WGS) entry which is preliminary data.</text>
</comment>
<sequence>MTLGLILGFGSPLGTQASSLKDTSKDAVNITLDDIKLEPGQADINQLPEELKEKVQDRIKVMDEYFLQLGELENKIANKKAELNNRINVSQNLNELNALQEEYKYIYNNSEIIAGITKVEIEATIDLQSAYTNVTVPKPTLYYDSDSKMYSLTGTWNWNTNYPDGSVGGLEGFGLRIEQEQITVFQHDLYTWDNMGASATRYHPSVSAQVNSRGIGMKWQDSWRNLSPATYSAFSGRGHIYFKFYNGTPYGKSLNTASVYAHTWSSTSLTSLSAGLTSFGFGWKNESHNWSRENYNVVSF</sequence>
<evidence type="ECO:0000313" key="3">
    <source>
        <dbReference type="Proteomes" id="UP001159179"/>
    </source>
</evidence>
<accession>A0AAW6T3S3</accession>
<evidence type="ECO:0000256" key="1">
    <source>
        <dbReference type="SAM" id="Coils"/>
    </source>
</evidence>
<dbReference type="EMBL" id="JAROYP010000021">
    <property type="protein sequence ID" value="MDH5163949.1"/>
    <property type="molecule type" value="Genomic_DNA"/>
</dbReference>